<proteinExistence type="predicted"/>
<sequence>MNARRLVLVERTSTQEFDRFAEDRGWQRVALSIGPDDDVDADRPSTLWRTPAGSVRFVDDTVIGCQYAEPKTNDDEADLRAGFVCYDRDEAVMALDLDGSQEVVRRGYRFIAGAAIGDPAGGVIAATVRGLNHERSDVRESALIVPQYTSWTDFLPVIVQVDEQDPDPEVRRIAGGIRMLLETTAQMQS</sequence>
<protein>
    <submittedName>
        <fullName evidence="1">Uncharacterized protein</fullName>
    </submittedName>
</protein>
<gene>
    <name evidence="1" type="ORF">Pma05_76130</name>
</gene>
<name>A0ABQ4F2A8_9ACTN</name>
<organism evidence="1 2">
    <name type="scientific">Plantactinospora mayteni</name>
    <dbReference type="NCBI Taxonomy" id="566021"/>
    <lineage>
        <taxon>Bacteria</taxon>
        <taxon>Bacillati</taxon>
        <taxon>Actinomycetota</taxon>
        <taxon>Actinomycetes</taxon>
        <taxon>Micromonosporales</taxon>
        <taxon>Micromonosporaceae</taxon>
        <taxon>Plantactinospora</taxon>
    </lineage>
</organism>
<dbReference type="Proteomes" id="UP000621500">
    <property type="component" value="Unassembled WGS sequence"/>
</dbReference>
<dbReference type="RefSeq" id="WP_203862334.1">
    <property type="nucleotide sequence ID" value="NZ_BAAAZQ010000034.1"/>
</dbReference>
<comment type="caution">
    <text evidence="1">The sequence shown here is derived from an EMBL/GenBank/DDBJ whole genome shotgun (WGS) entry which is preliminary data.</text>
</comment>
<dbReference type="EMBL" id="BONX01000063">
    <property type="protein sequence ID" value="GIH01041.1"/>
    <property type="molecule type" value="Genomic_DNA"/>
</dbReference>
<evidence type="ECO:0000313" key="1">
    <source>
        <dbReference type="EMBL" id="GIH01041.1"/>
    </source>
</evidence>
<evidence type="ECO:0000313" key="2">
    <source>
        <dbReference type="Proteomes" id="UP000621500"/>
    </source>
</evidence>
<keyword evidence="2" id="KW-1185">Reference proteome</keyword>
<accession>A0ABQ4F2A8</accession>
<reference evidence="1 2" key="1">
    <citation type="submission" date="2021-01" db="EMBL/GenBank/DDBJ databases">
        <title>Whole genome shotgun sequence of Plantactinospora mayteni NBRC 109088.</title>
        <authorList>
            <person name="Komaki H."/>
            <person name="Tamura T."/>
        </authorList>
    </citation>
    <scope>NUCLEOTIDE SEQUENCE [LARGE SCALE GENOMIC DNA]</scope>
    <source>
        <strain evidence="1 2">NBRC 109088</strain>
    </source>
</reference>